<evidence type="ECO:0000313" key="3">
    <source>
        <dbReference type="Proteomes" id="UP001497482"/>
    </source>
</evidence>
<keyword evidence="1" id="KW-0732">Signal</keyword>
<feature type="chain" id="PRO_5043674034" description="SGNH hydrolase-type esterase domain-containing protein" evidence="1">
    <location>
        <begin position="29"/>
        <end position="82"/>
    </location>
</feature>
<proteinExistence type="predicted"/>
<sequence>MAAHIQWFGRGGLSWSSLVPWLLHLLRGRSAPAVLLICCGSNDLGKVKSVDLVTAMKQDLHRRYPSMEGRPAGADQSGKMFY</sequence>
<feature type="signal peptide" evidence="1">
    <location>
        <begin position="1"/>
        <end position="28"/>
    </location>
</feature>
<reference evidence="2 3" key="1">
    <citation type="submission" date="2024-04" db="EMBL/GenBank/DDBJ databases">
        <authorList>
            <person name="Waldvogel A.-M."/>
            <person name="Schoenle A."/>
        </authorList>
    </citation>
    <scope>NUCLEOTIDE SEQUENCE [LARGE SCALE GENOMIC DNA]</scope>
</reference>
<name>A0AAV2KPT3_KNICA</name>
<organism evidence="2 3">
    <name type="scientific">Knipowitschia caucasica</name>
    <name type="common">Caucasian dwarf goby</name>
    <name type="synonym">Pomatoschistus caucasicus</name>
    <dbReference type="NCBI Taxonomy" id="637954"/>
    <lineage>
        <taxon>Eukaryota</taxon>
        <taxon>Metazoa</taxon>
        <taxon>Chordata</taxon>
        <taxon>Craniata</taxon>
        <taxon>Vertebrata</taxon>
        <taxon>Euteleostomi</taxon>
        <taxon>Actinopterygii</taxon>
        <taxon>Neopterygii</taxon>
        <taxon>Teleostei</taxon>
        <taxon>Neoteleostei</taxon>
        <taxon>Acanthomorphata</taxon>
        <taxon>Gobiaria</taxon>
        <taxon>Gobiiformes</taxon>
        <taxon>Gobioidei</taxon>
        <taxon>Gobiidae</taxon>
        <taxon>Gobiinae</taxon>
        <taxon>Knipowitschia</taxon>
    </lineage>
</organism>
<accession>A0AAV2KPT3</accession>
<protein>
    <recommendedName>
        <fullName evidence="4">SGNH hydrolase-type esterase domain-containing protein</fullName>
    </recommendedName>
</protein>
<dbReference type="EMBL" id="OZ035840">
    <property type="protein sequence ID" value="CAL1589392.1"/>
    <property type="molecule type" value="Genomic_DNA"/>
</dbReference>
<evidence type="ECO:0000256" key="1">
    <source>
        <dbReference type="SAM" id="SignalP"/>
    </source>
</evidence>
<dbReference type="Proteomes" id="UP001497482">
    <property type="component" value="Chromosome 18"/>
</dbReference>
<evidence type="ECO:0000313" key="2">
    <source>
        <dbReference type="EMBL" id="CAL1589392.1"/>
    </source>
</evidence>
<evidence type="ECO:0008006" key="4">
    <source>
        <dbReference type="Google" id="ProtNLM"/>
    </source>
</evidence>
<keyword evidence="3" id="KW-1185">Reference proteome</keyword>
<gene>
    <name evidence="2" type="ORF">KC01_LOCUS19026</name>
</gene>
<dbReference type="AlphaFoldDB" id="A0AAV2KPT3"/>